<protein>
    <submittedName>
        <fullName evidence="1">Uncharacterized protein</fullName>
    </submittedName>
</protein>
<comment type="caution">
    <text evidence="1">The sequence shown here is derived from an EMBL/GenBank/DDBJ whole genome shotgun (WGS) entry which is preliminary data.</text>
</comment>
<proteinExistence type="predicted"/>
<keyword evidence="2" id="KW-1185">Reference proteome</keyword>
<dbReference type="EMBL" id="QGTT01000004">
    <property type="protein sequence ID" value="PWW14172.1"/>
    <property type="molecule type" value="Genomic_DNA"/>
</dbReference>
<evidence type="ECO:0000313" key="1">
    <source>
        <dbReference type="EMBL" id="PWW14172.1"/>
    </source>
</evidence>
<accession>A0A317QA71</accession>
<gene>
    <name evidence="1" type="ORF">DET45_104111</name>
</gene>
<dbReference type="AlphaFoldDB" id="A0A317QA71"/>
<evidence type="ECO:0000313" key="2">
    <source>
        <dbReference type="Proteomes" id="UP000246964"/>
    </source>
</evidence>
<organism evidence="1 2">
    <name type="scientific">Pseudidiomarina maritima</name>
    <dbReference type="NCBI Taxonomy" id="519453"/>
    <lineage>
        <taxon>Bacteria</taxon>
        <taxon>Pseudomonadati</taxon>
        <taxon>Pseudomonadota</taxon>
        <taxon>Gammaproteobacteria</taxon>
        <taxon>Alteromonadales</taxon>
        <taxon>Idiomarinaceae</taxon>
        <taxon>Pseudidiomarina</taxon>
    </lineage>
</organism>
<name>A0A317QA71_9GAMM</name>
<sequence>MIEYLLNMRSIICQNTKFRIELTPVKPEISPKPSVNMFFKTLADCEQKDFSDHSSINQY</sequence>
<reference evidence="1 2" key="1">
    <citation type="submission" date="2018-05" db="EMBL/GenBank/DDBJ databases">
        <title>Freshwater and sediment microbial communities from various areas in North America, analyzing microbe dynamics in response to fracking.</title>
        <authorList>
            <person name="Lamendella R."/>
        </authorList>
    </citation>
    <scope>NUCLEOTIDE SEQUENCE [LARGE SCALE GENOMIC DNA]</scope>
    <source>
        <strain evidence="1 2">125B1</strain>
    </source>
</reference>
<dbReference type="Proteomes" id="UP000246964">
    <property type="component" value="Unassembled WGS sequence"/>
</dbReference>